<evidence type="ECO:0000256" key="1">
    <source>
        <dbReference type="SAM" id="MobiDB-lite"/>
    </source>
</evidence>
<gene>
    <name evidence="2" type="ORF">AVDCRST_MAG78-122</name>
</gene>
<sequence>MAAAVDSIAGHSSGSLRSSPAKENLHSCRGLDRNPSLLLF</sequence>
<protein>
    <submittedName>
        <fullName evidence="2">Uncharacterized protein</fullName>
    </submittedName>
</protein>
<organism evidence="2">
    <name type="scientific">uncultured Rubrobacteraceae bacterium</name>
    <dbReference type="NCBI Taxonomy" id="349277"/>
    <lineage>
        <taxon>Bacteria</taxon>
        <taxon>Bacillati</taxon>
        <taxon>Actinomycetota</taxon>
        <taxon>Rubrobacteria</taxon>
        <taxon>Rubrobacterales</taxon>
        <taxon>Rubrobacteraceae</taxon>
        <taxon>environmental samples</taxon>
    </lineage>
</organism>
<feature type="compositionally biased region" description="Basic and acidic residues" evidence="1">
    <location>
        <begin position="23"/>
        <end position="32"/>
    </location>
</feature>
<dbReference type="EMBL" id="CADCVB010000005">
    <property type="protein sequence ID" value="CAA9406272.1"/>
    <property type="molecule type" value="Genomic_DNA"/>
</dbReference>
<proteinExistence type="predicted"/>
<name>A0A6J4P987_9ACTN</name>
<reference evidence="2" key="1">
    <citation type="submission" date="2020-02" db="EMBL/GenBank/DDBJ databases">
        <authorList>
            <person name="Meier V. D."/>
        </authorList>
    </citation>
    <scope>NUCLEOTIDE SEQUENCE</scope>
    <source>
        <strain evidence="2">AVDCRST_MAG78</strain>
    </source>
</reference>
<dbReference type="AlphaFoldDB" id="A0A6J4P987"/>
<feature type="region of interest" description="Disordered" evidence="1">
    <location>
        <begin position="1"/>
        <end position="40"/>
    </location>
</feature>
<evidence type="ECO:0000313" key="2">
    <source>
        <dbReference type="EMBL" id="CAA9406272.1"/>
    </source>
</evidence>
<accession>A0A6J4P987</accession>